<proteinExistence type="predicted"/>
<dbReference type="EMBL" id="ASRX01000058">
    <property type="protein sequence ID" value="EYF02598.1"/>
    <property type="molecule type" value="Genomic_DNA"/>
</dbReference>
<protein>
    <submittedName>
        <fullName evidence="1">Uncharacterized protein</fullName>
    </submittedName>
</protein>
<accession>A0A017T073</accession>
<reference evidence="1 2" key="1">
    <citation type="submission" date="2013-05" db="EMBL/GenBank/DDBJ databases">
        <title>Genome assembly of Chondromyces apiculatus DSM 436.</title>
        <authorList>
            <person name="Sharma G."/>
            <person name="Khatri I."/>
            <person name="Kaur C."/>
            <person name="Mayilraj S."/>
            <person name="Subramanian S."/>
        </authorList>
    </citation>
    <scope>NUCLEOTIDE SEQUENCE [LARGE SCALE GENOMIC DNA]</scope>
    <source>
        <strain evidence="1 2">DSM 436</strain>
    </source>
</reference>
<evidence type="ECO:0000313" key="1">
    <source>
        <dbReference type="EMBL" id="EYF02598.1"/>
    </source>
</evidence>
<dbReference type="RefSeq" id="WP_044247293.1">
    <property type="nucleotide sequence ID" value="NZ_ASRX01000058.1"/>
</dbReference>
<name>A0A017T073_9BACT</name>
<gene>
    <name evidence="1" type="ORF">CAP_6709</name>
</gene>
<organism evidence="1 2">
    <name type="scientific">Chondromyces apiculatus DSM 436</name>
    <dbReference type="NCBI Taxonomy" id="1192034"/>
    <lineage>
        <taxon>Bacteria</taxon>
        <taxon>Pseudomonadati</taxon>
        <taxon>Myxococcota</taxon>
        <taxon>Polyangia</taxon>
        <taxon>Polyangiales</taxon>
        <taxon>Polyangiaceae</taxon>
        <taxon>Chondromyces</taxon>
    </lineage>
</organism>
<comment type="caution">
    <text evidence="1">The sequence shown here is derived from an EMBL/GenBank/DDBJ whole genome shotgun (WGS) entry which is preliminary data.</text>
</comment>
<dbReference type="Proteomes" id="UP000019678">
    <property type="component" value="Unassembled WGS sequence"/>
</dbReference>
<evidence type="ECO:0000313" key="2">
    <source>
        <dbReference type="Proteomes" id="UP000019678"/>
    </source>
</evidence>
<keyword evidence="2" id="KW-1185">Reference proteome</keyword>
<sequence>MSSFLLLVPLLPFTSSRHPPLLDGALPRARPRPPLRLLRLGRPWNLGHERAFRQRNDFIASQASDPQFASFIVNNDIAQPRHVVLNFGKALPTLNQALLTWLTDMATDAPWENTSTP</sequence>
<dbReference type="STRING" id="1192034.CAP_6709"/>
<dbReference type="AlphaFoldDB" id="A0A017T073"/>